<dbReference type="Proteomes" id="UP000321533">
    <property type="component" value="Chromosome"/>
</dbReference>
<dbReference type="InterPro" id="IPR017937">
    <property type="entry name" value="Thioredoxin_CS"/>
</dbReference>
<dbReference type="AlphaFoldDB" id="A0A5B8VEC1"/>
<reference evidence="7 8" key="1">
    <citation type="journal article" date="2016" name="Int. J. Syst. Evol. Microbiol.">
        <title>Panacibacter ginsenosidivorans gen. nov., sp. nov., with ginsenoside converting activity isolated from soil of a ginseng field.</title>
        <authorList>
            <person name="Siddiqi M.Z."/>
            <person name="Muhammad Shafi S."/>
            <person name="Choi K.D."/>
            <person name="Im W.T."/>
        </authorList>
    </citation>
    <scope>NUCLEOTIDE SEQUENCE [LARGE SCALE GENOMIC DNA]</scope>
    <source>
        <strain evidence="7 8">Gsoil1550</strain>
    </source>
</reference>
<dbReference type="KEGG" id="pgin:FRZ67_17285"/>
<dbReference type="RefSeq" id="WP_147191561.1">
    <property type="nucleotide sequence ID" value="NZ_CP042435.1"/>
</dbReference>
<sequence>MTHQTKLAILILLIFSLHTYGQNSTGFEIAGEIENADGKKIYVAPTAQANAIDSAIVKSGKFTLKGKVKETDYYSLLVEGQPAYFPFILSNDKLKFKGNADSLRQASISGSKELKSAQKLRAIIKPFFASQSASFDSVFAAYNRGDSATGKKFEKLNVAITKRINDSIARFIKAHPSSYISLAQLNELQKSYGIQRAKKLFMSLSPILKNHSVGKQLKYQIFEAEQLTALNKKAITFQQADTANNIVRLSDFIGKYVLIDFWASWCGPCRAENPHLKKAYLKYFPKGFDILGVSLDNNKAAWIKAITKDELPWKNVSDLNGFKNSVAKSYAVTELPTNYLLDPQGKIIAKNLKGDSLIEKLKSLFGE</sequence>
<evidence type="ECO:0000256" key="5">
    <source>
        <dbReference type="SAM" id="SignalP"/>
    </source>
</evidence>
<proteinExistence type="predicted"/>
<dbReference type="EMBL" id="CP042435">
    <property type="protein sequence ID" value="QEC68976.1"/>
    <property type="molecule type" value="Genomic_DNA"/>
</dbReference>
<dbReference type="GO" id="GO:0016491">
    <property type="term" value="F:oxidoreductase activity"/>
    <property type="evidence" value="ECO:0007669"/>
    <property type="project" value="InterPro"/>
</dbReference>
<keyword evidence="3" id="KW-1015">Disulfide bond</keyword>
<keyword evidence="8" id="KW-1185">Reference proteome</keyword>
<dbReference type="InterPro" id="IPR013766">
    <property type="entry name" value="Thioredoxin_domain"/>
</dbReference>
<dbReference type="InterPro" id="IPR036249">
    <property type="entry name" value="Thioredoxin-like_sf"/>
</dbReference>
<evidence type="ECO:0000256" key="2">
    <source>
        <dbReference type="ARBA" id="ARBA00022748"/>
    </source>
</evidence>
<organism evidence="7 8">
    <name type="scientific">Panacibacter ginsenosidivorans</name>
    <dbReference type="NCBI Taxonomy" id="1813871"/>
    <lineage>
        <taxon>Bacteria</taxon>
        <taxon>Pseudomonadati</taxon>
        <taxon>Bacteroidota</taxon>
        <taxon>Chitinophagia</taxon>
        <taxon>Chitinophagales</taxon>
        <taxon>Chitinophagaceae</taxon>
        <taxon>Panacibacter</taxon>
    </lineage>
</organism>
<dbReference type="GO" id="GO:0030313">
    <property type="term" value="C:cell envelope"/>
    <property type="evidence" value="ECO:0007669"/>
    <property type="project" value="UniProtKB-SubCell"/>
</dbReference>
<evidence type="ECO:0000259" key="6">
    <source>
        <dbReference type="PROSITE" id="PS51352"/>
    </source>
</evidence>
<comment type="subcellular location">
    <subcellularLocation>
        <location evidence="1">Cell envelope</location>
    </subcellularLocation>
</comment>
<dbReference type="InterPro" id="IPR050553">
    <property type="entry name" value="Thioredoxin_ResA/DsbE_sf"/>
</dbReference>
<protein>
    <submittedName>
        <fullName evidence="7">AhpC/TSA family protein</fullName>
    </submittedName>
</protein>
<feature type="signal peptide" evidence="5">
    <location>
        <begin position="1"/>
        <end position="21"/>
    </location>
</feature>
<dbReference type="PANTHER" id="PTHR42852">
    <property type="entry name" value="THIOL:DISULFIDE INTERCHANGE PROTEIN DSBE"/>
    <property type="match status" value="1"/>
</dbReference>
<evidence type="ECO:0000313" key="7">
    <source>
        <dbReference type="EMBL" id="QEC68976.1"/>
    </source>
</evidence>
<dbReference type="SUPFAM" id="SSF52833">
    <property type="entry name" value="Thioredoxin-like"/>
    <property type="match status" value="1"/>
</dbReference>
<dbReference type="CDD" id="cd02966">
    <property type="entry name" value="TlpA_like_family"/>
    <property type="match status" value="1"/>
</dbReference>
<name>A0A5B8VEC1_9BACT</name>
<dbReference type="GO" id="GO:0017004">
    <property type="term" value="P:cytochrome complex assembly"/>
    <property type="evidence" value="ECO:0007669"/>
    <property type="project" value="UniProtKB-KW"/>
</dbReference>
<dbReference type="OrthoDB" id="750178at2"/>
<dbReference type="Gene3D" id="3.40.30.10">
    <property type="entry name" value="Glutaredoxin"/>
    <property type="match status" value="1"/>
</dbReference>
<dbReference type="InterPro" id="IPR025380">
    <property type="entry name" value="DUF4369"/>
</dbReference>
<keyword evidence="2" id="KW-0201">Cytochrome c-type biogenesis</keyword>
<keyword evidence="4" id="KW-0676">Redox-active center</keyword>
<accession>A0A5B8VEC1</accession>
<dbReference type="Pfam" id="PF00578">
    <property type="entry name" value="AhpC-TSA"/>
    <property type="match status" value="1"/>
</dbReference>
<gene>
    <name evidence="7" type="ORF">FRZ67_17285</name>
</gene>
<dbReference type="GO" id="GO:0016209">
    <property type="term" value="F:antioxidant activity"/>
    <property type="evidence" value="ECO:0007669"/>
    <property type="project" value="InterPro"/>
</dbReference>
<evidence type="ECO:0000256" key="4">
    <source>
        <dbReference type="ARBA" id="ARBA00023284"/>
    </source>
</evidence>
<feature type="domain" description="Thioredoxin" evidence="6">
    <location>
        <begin position="228"/>
        <end position="367"/>
    </location>
</feature>
<dbReference type="PROSITE" id="PS00194">
    <property type="entry name" value="THIOREDOXIN_1"/>
    <property type="match status" value="1"/>
</dbReference>
<dbReference type="InterPro" id="IPR000866">
    <property type="entry name" value="AhpC/TSA"/>
</dbReference>
<evidence type="ECO:0000313" key="8">
    <source>
        <dbReference type="Proteomes" id="UP000321533"/>
    </source>
</evidence>
<evidence type="ECO:0000256" key="1">
    <source>
        <dbReference type="ARBA" id="ARBA00004196"/>
    </source>
</evidence>
<feature type="chain" id="PRO_5022684301" evidence="5">
    <location>
        <begin position="22"/>
        <end position="367"/>
    </location>
</feature>
<evidence type="ECO:0000256" key="3">
    <source>
        <dbReference type="ARBA" id="ARBA00023157"/>
    </source>
</evidence>
<dbReference type="PROSITE" id="PS51352">
    <property type="entry name" value="THIOREDOXIN_2"/>
    <property type="match status" value="1"/>
</dbReference>
<dbReference type="PANTHER" id="PTHR42852:SF6">
    <property type="entry name" value="THIOL:DISULFIDE INTERCHANGE PROTEIN DSBE"/>
    <property type="match status" value="1"/>
</dbReference>
<keyword evidence="5" id="KW-0732">Signal</keyword>
<dbReference type="Pfam" id="PF14289">
    <property type="entry name" value="DUF4369"/>
    <property type="match status" value="1"/>
</dbReference>